<accession>A0A8X8BIM3</accession>
<sequence length="370" mass="41381">MRPKTKKQRVENVEQEKEEEDLDEEETLHKLTQLQNTANSAAAIQSQSRINLTQNKTLDSTSCSEDCWQEEGKLMIFTKAGVQSSSKIAGFDIDGTIITTKSGKVFPVNTDDWKILYSEIPGKLKELLQNGFKVVFFTNQMGIARGKLKPEDFKKKVEAIIQRLNVPIQVLVATGSGIFRKPVLGMWDYQCKKANCGLPIDMDQSLYVGDAAGRPANWAPGRKKKDFACGDRLFALNAGLQFFTPEEYFLGWKKAPFTLPEFDPRKLDPKANLFSPPTASLTSNEQEIIVAVGYPASGKSTFFQKHLVPAGYTYISRIKLYYHTKPLRMMSDGVLLLPLVHEKNFDSSGLHILPFLFGCSGFLAEVCSCV</sequence>
<dbReference type="GO" id="GO:0006281">
    <property type="term" value="P:DNA repair"/>
    <property type="evidence" value="ECO:0007669"/>
    <property type="project" value="TreeGrafter"/>
</dbReference>
<dbReference type="GO" id="GO:0046403">
    <property type="term" value="F:polynucleotide 3'-phosphatase activity"/>
    <property type="evidence" value="ECO:0007669"/>
    <property type="project" value="TreeGrafter"/>
</dbReference>
<feature type="non-terminal residue" evidence="2">
    <location>
        <position position="370"/>
    </location>
</feature>
<dbReference type="EMBL" id="JAATIS010009265">
    <property type="protein sequence ID" value="KAG2455626.1"/>
    <property type="molecule type" value="Genomic_DNA"/>
</dbReference>
<dbReference type="InterPro" id="IPR023214">
    <property type="entry name" value="HAD_sf"/>
</dbReference>
<evidence type="ECO:0000313" key="2">
    <source>
        <dbReference type="EMBL" id="KAG2455626.1"/>
    </source>
</evidence>
<protein>
    <submittedName>
        <fullName evidence="2">PNKP kinase</fullName>
    </submittedName>
</protein>
<dbReference type="CDD" id="cd01625">
    <property type="entry name" value="HAD_PNP"/>
    <property type="match status" value="1"/>
</dbReference>
<dbReference type="Gene3D" id="3.40.50.300">
    <property type="entry name" value="P-loop containing nucleotide triphosphate hydrolases"/>
    <property type="match status" value="1"/>
</dbReference>
<dbReference type="AlphaFoldDB" id="A0A8X8BIM3"/>
<dbReference type="InterPro" id="IPR006551">
    <property type="entry name" value="Polynucleotide_phosphatase"/>
</dbReference>
<dbReference type="PANTHER" id="PTHR12083">
    <property type="entry name" value="BIFUNCTIONAL POLYNUCLEOTIDE PHOSPHATASE/KINASE"/>
    <property type="match status" value="1"/>
</dbReference>
<dbReference type="Proteomes" id="UP000886611">
    <property type="component" value="Unassembled WGS sequence"/>
</dbReference>
<dbReference type="PANTHER" id="PTHR12083:SF9">
    <property type="entry name" value="BIFUNCTIONAL POLYNUCLEOTIDE PHOSPHATASE_KINASE"/>
    <property type="match status" value="1"/>
</dbReference>
<dbReference type="Gene3D" id="3.40.50.1000">
    <property type="entry name" value="HAD superfamily/HAD-like"/>
    <property type="match status" value="1"/>
</dbReference>
<name>A0A8X8BIM3_POLSE</name>
<dbReference type="NCBIfam" id="TIGR01664">
    <property type="entry name" value="DNA-3'-Pase"/>
    <property type="match status" value="1"/>
</dbReference>
<dbReference type="GO" id="GO:0005634">
    <property type="term" value="C:nucleus"/>
    <property type="evidence" value="ECO:0007669"/>
    <property type="project" value="TreeGrafter"/>
</dbReference>
<keyword evidence="2" id="KW-0808">Transferase</keyword>
<dbReference type="InterPro" id="IPR027417">
    <property type="entry name" value="P-loop_NTPase"/>
</dbReference>
<proteinExistence type="predicted"/>
<feature type="region of interest" description="Disordered" evidence="1">
    <location>
        <begin position="1"/>
        <end position="26"/>
    </location>
</feature>
<dbReference type="GO" id="GO:0003690">
    <property type="term" value="F:double-stranded DNA binding"/>
    <property type="evidence" value="ECO:0007669"/>
    <property type="project" value="TreeGrafter"/>
</dbReference>
<keyword evidence="3" id="KW-1185">Reference proteome</keyword>
<evidence type="ECO:0000313" key="3">
    <source>
        <dbReference type="Proteomes" id="UP000886611"/>
    </source>
</evidence>
<keyword evidence="2" id="KW-0418">Kinase</keyword>
<feature type="compositionally biased region" description="Acidic residues" evidence="1">
    <location>
        <begin position="16"/>
        <end position="26"/>
    </location>
</feature>
<gene>
    <name evidence="2" type="primary">Pnkp</name>
    <name evidence="2" type="ORF">GTO96_0007482</name>
</gene>
<dbReference type="InterPro" id="IPR006549">
    <property type="entry name" value="HAD-SF_hydro_IIIA"/>
</dbReference>
<dbReference type="Pfam" id="PF08645">
    <property type="entry name" value="PNK3P"/>
    <property type="match status" value="1"/>
</dbReference>
<comment type="caution">
    <text evidence="2">The sequence shown here is derived from an EMBL/GenBank/DDBJ whole genome shotgun (WGS) entry which is preliminary data.</text>
</comment>
<dbReference type="NCBIfam" id="TIGR01662">
    <property type="entry name" value="HAD-SF-IIIA"/>
    <property type="match status" value="1"/>
</dbReference>
<organism evidence="2 3">
    <name type="scientific">Polypterus senegalus</name>
    <name type="common">Senegal bichir</name>
    <dbReference type="NCBI Taxonomy" id="55291"/>
    <lineage>
        <taxon>Eukaryota</taxon>
        <taxon>Metazoa</taxon>
        <taxon>Chordata</taxon>
        <taxon>Craniata</taxon>
        <taxon>Vertebrata</taxon>
        <taxon>Euteleostomi</taxon>
        <taxon>Actinopterygii</taxon>
        <taxon>Polypteriformes</taxon>
        <taxon>Polypteridae</taxon>
        <taxon>Polypterus</taxon>
    </lineage>
</organism>
<dbReference type="InterPro" id="IPR036412">
    <property type="entry name" value="HAD-like_sf"/>
</dbReference>
<evidence type="ECO:0000256" key="1">
    <source>
        <dbReference type="SAM" id="MobiDB-lite"/>
    </source>
</evidence>
<dbReference type="SUPFAM" id="SSF56784">
    <property type="entry name" value="HAD-like"/>
    <property type="match status" value="1"/>
</dbReference>
<reference evidence="2 3" key="1">
    <citation type="journal article" date="2021" name="Cell">
        <title>Tracing the genetic footprints of vertebrate landing in non-teleost ray-finned fishes.</title>
        <authorList>
            <person name="Bi X."/>
            <person name="Wang K."/>
            <person name="Yang L."/>
            <person name="Pan H."/>
            <person name="Jiang H."/>
            <person name="Wei Q."/>
            <person name="Fang M."/>
            <person name="Yu H."/>
            <person name="Zhu C."/>
            <person name="Cai Y."/>
            <person name="He Y."/>
            <person name="Gan X."/>
            <person name="Zeng H."/>
            <person name="Yu D."/>
            <person name="Zhu Y."/>
            <person name="Jiang H."/>
            <person name="Qiu Q."/>
            <person name="Yang H."/>
            <person name="Zhang Y.E."/>
            <person name="Wang W."/>
            <person name="Zhu M."/>
            <person name="He S."/>
            <person name="Zhang G."/>
        </authorList>
    </citation>
    <scope>NUCLEOTIDE SEQUENCE [LARGE SCALE GENOMIC DNA]</scope>
    <source>
        <strain evidence="2">Bchr_013</strain>
    </source>
</reference>
<dbReference type="FunFam" id="3.40.50.1000:FF:000078">
    <property type="entry name" value="Bifunctional polynucleotide phosphatase/kinase"/>
    <property type="match status" value="1"/>
</dbReference>
<feature type="non-terminal residue" evidence="2">
    <location>
        <position position="1"/>
    </location>
</feature>
<dbReference type="InterPro" id="IPR013954">
    <property type="entry name" value="PNK3P"/>
</dbReference>
<dbReference type="GO" id="GO:0046404">
    <property type="term" value="F:ATP-dependent polydeoxyribonucleotide 5'-hydroxyl-kinase activity"/>
    <property type="evidence" value="ECO:0007669"/>
    <property type="project" value="TreeGrafter"/>
</dbReference>